<dbReference type="SUPFAM" id="SSF46689">
    <property type="entry name" value="Homeodomain-like"/>
    <property type="match status" value="1"/>
</dbReference>
<evidence type="ECO:0000256" key="1">
    <source>
        <dbReference type="ARBA" id="ARBA00023125"/>
    </source>
</evidence>
<keyword evidence="5" id="KW-1185">Reference proteome</keyword>
<dbReference type="InterPro" id="IPR001647">
    <property type="entry name" value="HTH_TetR"/>
</dbReference>
<comment type="caution">
    <text evidence="4">The sequence shown here is derived from an EMBL/GenBank/DDBJ whole genome shotgun (WGS) entry which is preliminary data.</text>
</comment>
<dbReference type="InterPro" id="IPR009057">
    <property type="entry name" value="Homeodomain-like_sf"/>
</dbReference>
<evidence type="ECO:0000256" key="2">
    <source>
        <dbReference type="PROSITE-ProRule" id="PRU00335"/>
    </source>
</evidence>
<name>A0ABT6UXJ9_9GAMM</name>
<dbReference type="PANTHER" id="PTHR30055:SF153">
    <property type="entry name" value="HTH-TYPE TRANSCRIPTIONAL REPRESSOR RV3405C"/>
    <property type="match status" value="1"/>
</dbReference>
<proteinExistence type="predicted"/>
<dbReference type="InterPro" id="IPR050109">
    <property type="entry name" value="HTH-type_TetR-like_transc_reg"/>
</dbReference>
<dbReference type="Pfam" id="PF00440">
    <property type="entry name" value="TetR_N"/>
    <property type="match status" value="1"/>
</dbReference>
<accession>A0ABT6UXJ9</accession>
<feature type="domain" description="HTH tetR-type" evidence="3">
    <location>
        <begin position="17"/>
        <end position="77"/>
    </location>
</feature>
<dbReference type="PROSITE" id="PS50977">
    <property type="entry name" value="HTH_TETR_2"/>
    <property type="match status" value="1"/>
</dbReference>
<keyword evidence="1 2" id="KW-0238">DNA-binding</keyword>
<evidence type="ECO:0000313" key="5">
    <source>
        <dbReference type="Proteomes" id="UP001225957"/>
    </source>
</evidence>
<sequence>MAEKRRYTQRKRAAGREETRERIVEATMQLHEEVGPRATTISAIAQRAGVQRLTVYRHFPDETAVFAACTSRWLELHPPPDPAEWAASEAGVAHVRATLRAFYRYYRATQRMWRAAHRDASEVPALQAPMAAFRDHLRQVSEDLHEHLGATEDPRLAITLQHGLAFTTWASLEAQGLDDAVMAELVVAWLEGLTG</sequence>
<evidence type="ECO:0000259" key="3">
    <source>
        <dbReference type="PROSITE" id="PS50977"/>
    </source>
</evidence>
<organism evidence="4 5">
    <name type="scientific">Halomonas rhizosphaerae</name>
    <dbReference type="NCBI Taxonomy" id="3043296"/>
    <lineage>
        <taxon>Bacteria</taxon>
        <taxon>Pseudomonadati</taxon>
        <taxon>Pseudomonadota</taxon>
        <taxon>Gammaproteobacteria</taxon>
        <taxon>Oceanospirillales</taxon>
        <taxon>Halomonadaceae</taxon>
        <taxon>Halomonas</taxon>
    </lineage>
</organism>
<dbReference type="RefSeq" id="WP_282734680.1">
    <property type="nucleotide sequence ID" value="NZ_JASCQP010000019.1"/>
</dbReference>
<feature type="DNA-binding region" description="H-T-H motif" evidence="2">
    <location>
        <begin position="40"/>
        <end position="59"/>
    </location>
</feature>
<dbReference type="EMBL" id="JASCQP010000019">
    <property type="protein sequence ID" value="MDI5890708.1"/>
    <property type="molecule type" value="Genomic_DNA"/>
</dbReference>
<dbReference type="PANTHER" id="PTHR30055">
    <property type="entry name" value="HTH-TYPE TRANSCRIPTIONAL REGULATOR RUTR"/>
    <property type="match status" value="1"/>
</dbReference>
<dbReference type="Proteomes" id="UP001225957">
    <property type="component" value="Unassembled WGS sequence"/>
</dbReference>
<reference evidence="4 5" key="1">
    <citation type="submission" date="2023-04" db="EMBL/GenBank/DDBJ databases">
        <title>Halomonas strains isolated from rhizosphere soil.</title>
        <authorList>
            <person name="Xu L."/>
            <person name="Sun J.-Q."/>
        </authorList>
    </citation>
    <scope>NUCLEOTIDE SEQUENCE [LARGE SCALE GENOMIC DNA]</scope>
    <source>
        <strain evidence="4 5">LR5S20</strain>
    </source>
</reference>
<protein>
    <submittedName>
        <fullName evidence="4">TetR/AcrR family transcriptional regulator</fullName>
    </submittedName>
</protein>
<gene>
    <name evidence="4" type="ORF">QLQ83_06360</name>
</gene>
<dbReference type="PRINTS" id="PR00455">
    <property type="entry name" value="HTHTETR"/>
</dbReference>
<evidence type="ECO:0000313" key="4">
    <source>
        <dbReference type="EMBL" id="MDI5890708.1"/>
    </source>
</evidence>
<dbReference type="Gene3D" id="1.10.357.10">
    <property type="entry name" value="Tetracycline Repressor, domain 2"/>
    <property type="match status" value="1"/>
</dbReference>